<dbReference type="InterPro" id="IPR000601">
    <property type="entry name" value="PKD_dom"/>
</dbReference>
<evidence type="ECO:0000313" key="4">
    <source>
        <dbReference type="EMBL" id="QDB80005.1"/>
    </source>
</evidence>
<feature type="domain" description="PKD" evidence="3">
    <location>
        <begin position="183"/>
        <end position="226"/>
    </location>
</feature>
<proteinExistence type="predicted"/>
<feature type="signal peptide" evidence="2">
    <location>
        <begin position="1"/>
        <end position="18"/>
    </location>
</feature>
<keyword evidence="2" id="KW-0732">Signal</keyword>
<sequence>MALAIAAASLMTDAPAMASRGASSDWRGIADGADSVTVTGNYREARQGGSLRIRGGADVPSRPSISQSGASGKRNCAPMLYTEGRYREVIVECDGAGGTERTPWFDRSTGGGQEGAPAPDVTIQPIVVSHEDVQHLIVEPGGLIVQPDRSWVLINTETVVMTDAAEHILRTRVLEVDVDVRVTPVLYTWDFGDGSAPLTGTDPGAPWPNHTVAHVYDAPGTVVISLRTEWDAAFRVAGTSTWLPVAGRAVTTQSTEPIEVLTATPRLTTG</sequence>
<dbReference type="InterPro" id="IPR035986">
    <property type="entry name" value="PKD_dom_sf"/>
</dbReference>
<dbReference type="Pfam" id="PF00801">
    <property type="entry name" value="PKD"/>
    <property type="match status" value="1"/>
</dbReference>
<feature type="chain" id="PRO_5045580042" evidence="2">
    <location>
        <begin position="19"/>
        <end position="270"/>
    </location>
</feature>
<feature type="region of interest" description="Disordered" evidence="1">
    <location>
        <begin position="47"/>
        <end position="74"/>
    </location>
</feature>
<dbReference type="InterPro" id="IPR013783">
    <property type="entry name" value="Ig-like_fold"/>
</dbReference>
<dbReference type="EMBL" id="CP040899">
    <property type="protein sequence ID" value="QDB80005.1"/>
    <property type="molecule type" value="Genomic_DNA"/>
</dbReference>
<dbReference type="SUPFAM" id="SSF49299">
    <property type="entry name" value="PKD domain"/>
    <property type="match status" value="1"/>
</dbReference>
<keyword evidence="5" id="KW-1185">Reference proteome</keyword>
<dbReference type="CDD" id="cd00146">
    <property type="entry name" value="PKD"/>
    <property type="match status" value="1"/>
</dbReference>
<dbReference type="PROSITE" id="PS50093">
    <property type="entry name" value="PKD"/>
    <property type="match status" value="1"/>
</dbReference>
<reference evidence="4 5" key="1">
    <citation type="submission" date="2019-05" db="EMBL/GenBank/DDBJ databases">
        <title>Georgenia *** sp. nov., and Georgenia *** sp. nov., isolated from the intestinal contents of plateau pika (Ochotona curzoniae) in the Qinghai-Tibet plateau of China.</title>
        <authorList>
            <person name="Tian Z."/>
        </authorList>
    </citation>
    <scope>NUCLEOTIDE SEQUENCE [LARGE SCALE GENOMIC DNA]</scope>
    <source>
        <strain evidence="4 5">Z294</strain>
    </source>
</reference>
<evidence type="ECO:0000259" key="3">
    <source>
        <dbReference type="PROSITE" id="PS50093"/>
    </source>
</evidence>
<evidence type="ECO:0000313" key="5">
    <source>
        <dbReference type="Proteomes" id="UP000313948"/>
    </source>
</evidence>
<name>A0ABX5VT35_9MICO</name>
<accession>A0ABX5VT35</accession>
<dbReference type="Gene3D" id="2.60.40.10">
    <property type="entry name" value="Immunoglobulins"/>
    <property type="match status" value="1"/>
</dbReference>
<gene>
    <name evidence="4" type="ORF">FE251_11905</name>
</gene>
<evidence type="ECO:0000256" key="1">
    <source>
        <dbReference type="SAM" id="MobiDB-lite"/>
    </source>
</evidence>
<organism evidence="4 5">
    <name type="scientific">Georgenia wutianyii</name>
    <dbReference type="NCBI Taxonomy" id="2585135"/>
    <lineage>
        <taxon>Bacteria</taxon>
        <taxon>Bacillati</taxon>
        <taxon>Actinomycetota</taxon>
        <taxon>Actinomycetes</taxon>
        <taxon>Micrococcales</taxon>
        <taxon>Bogoriellaceae</taxon>
        <taxon>Georgenia</taxon>
    </lineage>
</organism>
<evidence type="ECO:0000256" key="2">
    <source>
        <dbReference type="SAM" id="SignalP"/>
    </source>
</evidence>
<protein>
    <submittedName>
        <fullName evidence="4">PKD domain-containing protein</fullName>
    </submittedName>
</protein>
<dbReference type="Proteomes" id="UP000313948">
    <property type="component" value="Chromosome"/>
</dbReference>